<proteinExistence type="predicted"/>
<dbReference type="Proteomes" id="UP000191933">
    <property type="component" value="Unassembled WGS sequence"/>
</dbReference>
<dbReference type="EMBL" id="FBVY01000002">
    <property type="protein sequence ID" value="CUW85785.1"/>
    <property type="molecule type" value="Genomic_DNA"/>
</dbReference>
<reference evidence="1 2" key="1">
    <citation type="submission" date="2016-01" db="EMBL/GenBank/DDBJ databases">
        <authorList>
            <person name="Regsiter A."/>
            <person name="william w."/>
        </authorList>
    </citation>
    <scope>NUCLEOTIDE SEQUENCE [LARGE SCALE GENOMIC DNA]</scope>
    <source>
        <strain evidence="1 2">CFBP 5494</strain>
    </source>
</reference>
<evidence type="ECO:0000313" key="1">
    <source>
        <dbReference type="EMBL" id="CUW85785.1"/>
    </source>
</evidence>
<accession>A0A9W5EYF9</accession>
<sequence>MFVMIEPCASSTARETMFSEAISSISWRWRPSSFSIAPKISGSTSASGLEKKASVFDMVKAPETVMRWRLSALPEQEQYGERDLPVKLRRRDEKWQLFSGKAERDGNLKAALR</sequence>
<evidence type="ECO:0000313" key="2">
    <source>
        <dbReference type="Proteomes" id="UP000191933"/>
    </source>
</evidence>
<gene>
    <name evidence="1" type="ORF">AGR2A_Cc100259</name>
</gene>
<organism evidence="1 2">
    <name type="scientific">Agrobacterium genomosp. 2 str. CFBP 5494</name>
    <dbReference type="NCBI Taxonomy" id="1183436"/>
    <lineage>
        <taxon>Bacteria</taxon>
        <taxon>Pseudomonadati</taxon>
        <taxon>Pseudomonadota</taxon>
        <taxon>Alphaproteobacteria</taxon>
        <taxon>Hyphomicrobiales</taxon>
        <taxon>Rhizobiaceae</taxon>
        <taxon>Rhizobium/Agrobacterium group</taxon>
        <taxon>Agrobacterium</taxon>
        <taxon>Agrobacterium tumefaciens complex</taxon>
    </lineage>
</organism>
<protein>
    <submittedName>
        <fullName evidence="1">Uncharacterized protein</fullName>
    </submittedName>
</protein>
<name>A0A9W5EYF9_9HYPH</name>
<keyword evidence="2" id="KW-1185">Reference proteome</keyword>
<comment type="caution">
    <text evidence="1">The sequence shown here is derived from an EMBL/GenBank/DDBJ whole genome shotgun (WGS) entry which is preliminary data.</text>
</comment>
<dbReference type="AlphaFoldDB" id="A0A9W5EYF9"/>